<comment type="caution">
    <text evidence="11">The sequence shown here is derived from an EMBL/GenBank/DDBJ whole genome shotgun (WGS) entry which is preliminary data.</text>
</comment>
<dbReference type="Gene3D" id="1.10.155.10">
    <property type="entry name" value="Chemotaxis receptor methyltransferase CheR, N-terminal domain"/>
    <property type="match status" value="1"/>
</dbReference>
<dbReference type="SUPFAM" id="SSF47757">
    <property type="entry name" value="Chemotaxis receptor methyltransferase CheR, N-terminal domain"/>
    <property type="match status" value="1"/>
</dbReference>
<keyword evidence="3" id="KW-0489">Methyltransferase</keyword>
<dbReference type="Gene3D" id="3.30.450.20">
    <property type="entry name" value="PAS domain"/>
    <property type="match status" value="2"/>
</dbReference>
<dbReference type="InterPro" id="IPR000700">
    <property type="entry name" value="PAS-assoc_C"/>
</dbReference>
<feature type="domain" description="CheR-type methyltransferase" evidence="10">
    <location>
        <begin position="39"/>
        <end position="310"/>
    </location>
</feature>
<dbReference type="InterPro" id="IPR013656">
    <property type="entry name" value="PAS_4"/>
</dbReference>
<dbReference type="Pfam" id="PF00989">
    <property type="entry name" value="PAS"/>
    <property type="match status" value="1"/>
</dbReference>
<dbReference type="GO" id="GO:0006355">
    <property type="term" value="P:regulation of DNA-templated transcription"/>
    <property type="evidence" value="ECO:0007669"/>
    <property type="project" value="InterPro"/>
</dbReference>
<feature type="region of interest" description="Disordered" evidence="7">
    <location>
        <begin position="1"/>
        <end position="30"/>
    </location>
</feature>
<dbReference type="Pfam" id="PF08448">
    <property type="entry name" value="PAS_4"/>
    <property type="match status" value="1"/>
</dbReference>
<dbReference type="PROSITE" id="PS50123">
    <property type="entry name" value="CHER"/>
    <property type="match status" value="1"/>
</dbReference>
<dbReference type="CDD" id="cd00130">
    <property type="entry name" value="PAS"/>
    <property type="match status" value="2"/>
</dbReference>
<evidence type="ECO:0000259" key="9">
    <source>
        <dbReference type="PROSITE" id="PS50113"/>
    </source>
</evidence>
<evidence type="ECO:0000256" key="3">
    <source>
        <dbReference type="ARBA" id="ARBA00022603"/>
    </source>
</evidence>
<gene>
    <name evidence="11" type="ORF">LY71_10410</name>
</gene>
<keyword evidence="12" id="KW-1185">Reference proteome</keyword>
<dbReference type="InterPro" id="IPR050903">
    <property type="entry name" value="Bact_Chemotaxis_MeTrfase"/>
</dbReference>
<comment type="catalytic activity">
    <reaction evidence="1">
        <text>L-glutamyl-[protein] + S-adenosyl-L-methionine = [protein]-L-glutamate 5-O-methyl ester + S-adenosyl-L-homocysteine</text>
        <dbReference type="Rhea" id="RHEA:24452"/>
        <dbReference type="Rhea" id="RHEA-COMP:10208"/>
        <dbReference type="Rhea" id="RHEA-COMP:10311"/>
        <dbReference type="ChEBI" id="CHEBI:29973"/>
        <dbReference type="ChEBI" id="CHEBI:57856"/>
        <dbReference type="ChEBI" id="CHEBI:59789"/>
        <dbReference type="ChEBI" id="CHEBI:82795"/>
        <dbReference type="EC" id="2.1.1.80"/>
    </reaction>
</comment>
<dbReference type="PANTHER" id="PTHR24422">
    <property type="entry name" value="CHEMOTAXIS PROTEIN METHYLTRANSFERASE"/>
    <property type="match status" value="1"/>
</dbReference>
<dbReference type="PROSITE" id="PS50113">
    <property type="entry name" value="PAC"/>
    <property type="match status" value="1"/>
</dbReference>
<dbReference type="CDD" id="cd02440">
    <property type="entry name" value="AdoMet_MTases"/>
    <property type="match status" value="1"/>
</dbReference>
<dbReference type="InterPro" id="IPR029063">
    <property type="entry name" value="SAM-dependent_MTases_sf"/>
</dbReference>
<dbReference type="InterPro" id="IPR022642">
    <property type="entry name" value="CheR_C"/>
</dbReference>
<evidence type="ECO:0000256" key="6">
    <source>
        <dbReference type="SAM" id="Coils"/>
    </source>
</evidence>
<evidence type="ECO:0000313" key="11">
    <source>
        <dbReference type="EMBL" id="PRY49974.1"/>
    </source>
</evidence>
<dbReference type="Proteomes" id="UP000239210">
    <property type="component" value="Unassembled WGS sequence"/>
</dbReference>
<dbReference type="InterPro" id="IPR000780">
    <property type="entry name" value="CheR_MeTrfase"/>
</dbReference>
<keyword evidence="4" id="KW-0808">Transferase</keyword>
<dbReference type="PANTHER" id="PTHR24422:SF10">
    <property type="entry name" value="CHEMOTAXIS PROTEIN METHYLTRANSFERASE 2"/>
    <property type="match status" value="1"/>
</dbReference>
<feature type="coiled-coil region" evidence="6">
    <location>
        <begin position="439"/>
        <end position="525"/>
    </location>
</feature>
<evidence type="ECO:0000313" key="12">
    <source>
        <dbReference type="Proteomes" id="UP000239210"/>
    </source>
</evidence>
<dbReference type="SMART" id="SM00138">
    <property type="entry name" value="MeTrc"/>
    <property type="match status" value="1"/>
</dbReference>
<evidence type="ECO:0000256" key="5">
    <source>
        <dbReference type="ARBA" id="ARBA00022691"/>
    </source>
</evidence>
<dbReference type="Gene3D" id="3.40.50.150">
    <property type="entry name" value="Vaccinia Virus protein VP39"/>
    <property type="match status" value="1"/>
</dbReference>
<dbReference type="Pfam" id="PF03705">
    <property type="entry name" value="CheR_N"/>
    <property type="match status" value="1"/>
</dbReference>
<dbReference type="SUPFAM" id="SSF53335">
    <property type="entry name" value="S-adenosyl-L-methionine-dependent methyltransferases"/>
    <property type="match status" value="1"/>
</dbReference>
<dbReference type="PROSITE" id="PS50112">
    <property type="entry name" value="PAS"/>
    <property type="match status" value="1"/>
</dbReference>
<dbReference type="EC" id="2.1.1.80" evidence="2"/>
<dbReference type="InterPro" id="IPR035965">
    <property type="entry name" value="PAS-like_dom_sf"/>
</dbReference>
<keyword evidence="5" id="KW-0949">S-adenosyl-L-methionine</keyword>
<dbReference type="AlphaFoldDB" id="A0A2T0TWA9"/>
<dbReference type="InterPro" id="IPR036804">
    <property type="entry name" value="CheR_N_sf"/>
</dbReference>
<evidence type="ECO:0000256" key="7">
    <source>
        <dbReference type="SAM" id="MobiDB-lite"/>
    </source>
</evidence>
<dbReference type="RefSeq" id="WP_211297187.1">
    <property type="nucleotide sequence ID" value="NZ_PVTG01000004.1"/>
</dbReference>
<evidence type="ECO:0000259" key="10">
    <source>
        <dbReference type="PROSITE" id="PS50123"/>
    </source>
</evidence>
<proteinExistence type="predicted"/>
<accession>A0A2T0TWA9</accession>
<dbReference type="EMBL" id="PVTG01000004">
    <property type="protein sequence ID" value="PRY49974.1"/>
    <property type="molecule type" value="Genomic_DNA"/>
</dbReference>
<dbReference type="InterPro" id="IPR000014">
    <property type="entry name" value="PAS"/>
</dbReference>
<dbReference type="PRINTS" id="PR00996">
    <property type="entry name" value="CHERMTFRASE"/>
</dbReference>
<protein>
    <recommendedName>
        <fullName evidence="2">protein-glutamate O-methyltransferase</fullName>
        <ecNumber evidence="2">2.1.1.80</ecNumber>
    </recommendedName>
</protein>
<dbReference type="SMART" id="SM00091">
    <property type="entry name" value="PAS"/>
    <property type="match status" value="2"/>
</dbReference>
<organism evidence="11 12">
    <name type="scientific">Geodermatophilus tzadiensis</name>
    <dbReference type="NCBI Taxonomy" id="1137988"/>
    <lineage>
        <taxon>Bacteria</taxon>
        <taxon>Bacillati</taxon>
        <taxon>Actinomycetota</taxon>
        <taxon>Actinomycetes</taxon>
        <taxon>Geodermatophilales</taxon>
        <taxon>Geodermatophilaceae</taxon>
        <taxon>Geodermatophilus</taxon>
    </lineage>
</organism>
<feature type="domain" description="PAS" evidence="8">
    <location>
        <begin position="529"/>
        <end position="577"/>
    </location>
</feature>
<dbReference type="NCBIfam" id="TIGR00229">
    <property type="entry name" value="sensory_box"/>
    <property type="match status" value="1"/>
</dbReference>
<dbReference type="GO" id="GO:0008983">
    <property type="term" value="F:protein-glutamate O-methyltransferase activity"/>
    <property type="evidence" value="ECO:0007669"/>
    <property type="project" value="UniProtKB-EC"/>
</dbReference>
<dbReference type="Gene3D" id="1.10.287.620">
    <property type="entry name" value="Helix Hairpins"/>
    <property type="match status" value="1"/>
</dbReference>
<reference evidence="11 12" key="1">
    <citation type="submission" date="2018-03" db="EMBL/GenBank/DDBJ databases">
        <title>Genomic Encyclopedia of Archaeal and Bacterial Type Strains, Phase II (KMG-II): from individual species to whole genera.</title>
        <authorList>
            <person name="Goeker M."/>
        </authorList>
    </citation>
    <scope>NUCLEOTIDE SEQUENCE [LARGE SCALE GENOMIC DNA]</scope>
    <source>
        <strain evidence="11 12">DSM 45416</strain>
    </source>
</reference>
<name>A0A2T0TWA9_9ACTN</name>
<dbReference type="GO" id="GO:0032259">
    <property type="term" value="P:methylation"/>
    <property type="evidence" value="ECO:0007669"/>
    <property type="project" value="UniProtKB-KW"/>
</dbReference>
<keyword evidence="6" id="KW-0175">Coiled coil</keyword>
<evidence type="ECO:0000259" key="8">
    <source>
        <dbReference type="PROSITE" id="PS50112"/>
    </source>
</evidence>
<feature type="compositionally biased region" description="Basic and acidic residues" evidence="7">
    <location>
        <begin position="1"/>
        <end position="11"/>
    </location>
</feature>
<dbReference type="InterPro" id="IPR022641">
    <property type="entry name" value="CheR_N"/>
</dbReference>
<evidence type="ECO:0000256" key="2">
    <source>
        <dbReference type="ARBA" id="ARBA00012534"/>
    </source>
</evidence>
<evidence type="ECO:0000256" key="1">
    <source>
        <dbReference type="ARBA" id="ARBA00001541"/>
    </source>
</evidence>
<dbReference type="SUPFAM" id="SSF55785">
    <property type="entry name" value="PYP-like sensor domain (PAS domain)"/>
    <property type="match status" value="2"/>
</dbReference>
<sequence length="646" mass="71996">MSEHPRPRADDELADDLRDDDGLAGAAEAADADAAAGLDPDFEALLVYLRERRGFDFTGYKRPSLVRRVRRRMAEVGTGSVTEYQDFLEVHPDEFAPLFNTILINVTGFFRDRPSWEHLRERVLPDLLATAGPRIRLWSAGCASGQEAYSLAMLLAEALGEGEFRERVKIYATDVDEEALTQARQALYTEREMAGLTPEEAGRYFTQEGSRFAFRKDLRRAVIFGRNDLVQDAPISHVDLLLCRNTLMYFNAETQNRILSRLHFALNRNGVLFLGKAEMLLSHAQLFAPVDLTRRFFRKRDGGVAVERRPGPALVQGDGGPSDGDLARLRLEAVRSAPVAQLVLDAGGRLAMANHQAQRLFRVDERDVGRPFQDLEVSYRPAELRGAVAEAVAGRRGVWLRGVERHQPGGEPLVLDVQVVPLYREDGGPLGTTVTFEDVTRYRRLQRELESANRQLETAYEELQSTNEELETTNEELQSTVEELETTNEELQSTNEELETMNEELQSMNDELHSTNEELRASTDEVASLNQFMAGVLSSFRAGVVVVDAELQVLAWNAAAEDLWGVREDEAVGQYLLNLDIGLPVSQLHPLLRRQVGGDGPAHETVELGAVNRRGRPVRVRVTVSEFATAPGRRGGAVLLMDPADA</sequence>
<feature type="domain" description="PAC" evidence="9">
    <location>
        <begin position="396"/>
        <end position="451"/>
    </location>
</feature>
<evidence type="ECO:0000256" key="4">
    <source>
        <dbReference type="ARBA" id="ARBA00022679"/>
    </source>
</evidence>
<dbReference type="InterPro" id="IPR013767">
    <property type="entry name" value="PAS_fold"/>
</dbReference>
<dbReference type="Pfam" id="PF01739">
    <property type="entry name" value="CheR"/>
    <property type="match status" value="1"/>
</dbReference>